<dbReference type="InterPro" id="IPR023393">
    <property type="entry name" value="START-like_dom_sf"/>
</dbReference>
<reference evidence="1" key="2">
    <citation type="submission" date="2021-04" db="EMBL/GenBank/DDBJ databases">
        <authorList>
            <person name="Gilroy R."/>
        </authorList>
    </citation>
    <scope>NUCLEOTIDE SEQUENCE</scope>
    <source>
        <strain evidence="1">CHK192-19661</strain>
    </source>
</reference>
<accession>A0A9D2D886</accession>
<dbReference type="Proteomes" id="UP000824025">
    <property type="component" value="Unassembled WGS sequence"/>
</dbReference>
<proteinExistence type="predicted"/>
<organism evidence="1 2">
    <name type="scientific">Candidatus Borkfalkia avicola</name>
    <dbReference type="NCBI Taxonomy" id="2838503"/>
    <lineage>
        <taxon>Bacteria</taxon>
        <taxon>Bacillati</taxon>
        <taxon>Bacillota</taxon>
        <taxon>Clostridia</taxon>
        <taxon>Christensenellales</taxon>
        <taxon>Christensenellaceae</taxon>
        <taxon>Candidatus Borkfalkia</taxon>
    </lineage>
</organism>
<dbReference type="AlphaFoldDB" id="A0A9D2D886"/>
<dbReference type="CDD" id="cd07812">
    <property type="entry name" value="SRPBCC"/>
    <property type="match status" value="1"/>
</dbReference>
<gene>
    <name evidence="1" type="ORF">H9726_07665</name>
</gene>
<reference evidence="1" key="1">
    <citation type="journal article" date="2021" name="PeerJ">
        <title>Extensive microbial diversity within the chicken gut microbiome revealed by metagenomics and culture.</title>
        <authorList>
            <person name="Gilroy R."/>
            <person name="Ravi A."/>
            <person name="Getino M."/>
            <person name="Pursley I."/>
            <person name="Horton D.L."/>
            <person name="Alikhan N.F."/>
            <person name="Baker D."/>
            <person name="Gharbi K."/>
            <person name="Hall N."/>
            <person name="Watson M."/>
            <person name="Adriaenssens E.M."/>
            <person name="Foster-Nyarko E."/>
            <person name="Jarju S."/>
            <person name="Secka A."/>
            <person name="Antonio M."/>
            <person name="Oren A."/>
            <person name="Chaudhuri R.R."/>
            <person name="La Ragione R."/>
            <person name="Hildebrand F."/>
            <person name="Pallen M.J."/>
        </authorList>
    </citation>
    <scope>NUCLEOTIDE SEQUENCE</scope>
    <source>
        <strain evidence="1">CHK192-19661</strain>
    </source>
</reference>
<comment type="caution">
    <text evidence="1">The sequence shown here is derived from an EMBL/GenBank/DDBJ whole genome shotgun (WGS) entry which is preliminary data.</text>
</comment>
<name>A0A9D2D886_9FIRM</name>
<evidence type="ECO:0000313" key="1">
    <source>
        <dbReference type="EMBL" id="HIZ10349.1"/>
    </source>
</evidence>
<protein>
    <submittedName>
        <fullName evidence="1">SRPBCC family protein</fullName>
    </submittedName>
</protein>
<dbReference type="Pfam" id="PF10604">
    <property type="entry name" value="Polyketide_cyc2"/>
    <property type="match status" value="1"/>
</dbReference>
<dbReference type="SUPFAM" id="SSF55961">
    <property type="entry name" value="Bet v1-like"/>
    <property type="match status" value="1"/>
</dbReference>
<dbReference type="InterPro" id="IPR019587">
    <property type="entry name" value="Polyketide_cyclase/dehydratase"/>
</dbReference>
<dbReference type="EMBL" id="DXCF01000038">
    <property type="protein sequence ID" value="HIZ10349.1"/>
    <property type="molecule type" value="Genomic_DNA"/>
</dbReference>
<sequence>MAVSVYRGFLRCDAERVWKTVTSAEEYPQWRSDLARTEIAGEGMFVEYGKNGFPTFFAVKRSLPCACWELELKNKNMEGRWKGEFFRADGGTKVVFTEEVRVGKFFFRPFAKAYLKARQKKFFADLRRCLGC</sequence>
<dbReference type="Gene3D" id="3.30.530.20">
    <property type="match status" value="1"/>
</dbReference>
<evidence type="ECO:0000313" key="2">
    <source>
        <dbReference type="Proteomes" id="UP000824025"/>
    </source>
</evidence>